<proteinExistence type="predicted"/>
<reference evidence="1" key="2">
    <citation type="submission" date="2022-01" db="EMBL/GenBank/DDBJ databases">
        <authorList>
            <person name="Yamashiro T."/>
            <person name="Shiraishi A."/>
            <person name="Satake H."/>
            <person name="Nakayama K."/>
        </authorList>
    </citation>
    <scope>NUCLEOTIDE SEQUENCE</scope>
</reference>
<reference evidence="1" key="1">
    <citation type="journal article" date="2022" name="Int. J. Mol. Sci.">
        <title>Draft Genome of Tanacetum Coccineum: Genomic Comparison of Closely Related Tanacetum-Family Plants.</title>
        <authorList>
            <person name="Yamashiro T."/>
            <person name="Shiraishi A."/>
            <person name="Nakayama K."/>
            <person name="Satake H."/>
        </authorList>
    </citation>
    <scope>NUCLEOTIDE SEQUENCE</scope>
</reference>
<gene>
    <name evidence="1" type="ORF">Tco_0892029</name>
</gene>
<evidence type="ECO:0000313" key="1">
    <source>
        <dbReference type="EMBL" id="GJT22092.1"/>
    </source>
</evidence>
<organism evidence="1 2">
    <name type="scientific">Tanacetum coccineum</name>
    <dbReference type="NCBI Taxonomy" id="301880"/>
    <lineage>
        <taxon>Eukaryota</taxon>
        <taxon>Viridiplantae</taxon>
        <taxon>Streptophyta</taxon>
        <taxon>Embryophyta</taxon>
        <taxon>Tracheophyta</taxon>
        <taxon>Spermatophyta</taxon>
        <taxon>Magnoliopsida</taxon>
        <taxon>eudicotyledons</taxon>
        <taxon>Gunneridae</taxon>
        <taxon>Pentapetalae</taxon>
        <taxon>asterids</taxon>
        <taxon>campanulids</taxon>
        <taxon>Asterales</taxon>
        <taxon>Asteraceae</taxon>
        <taxon>Asteroideae</taxon>
        <taxon>Anthemideae</taxon>
        <taxon>Anthemidinae</taxon>
        <taxon>Tanacetum</taxon>
    </lineage>
</organism>
<accession>A0ABQ5C7R5</accession>
<name>A0ABQ5C7R5_9ASTR</name>
<dbReference type="EMBL" id="BQNB010013942">
    <property type="protein sequence ID" value="GJT22092.1"/>
    <property type="molecule type" value="Genomic_DNA"/>
</dbReference>
<protein>
    <submittedName>
        <fullName evidence="1">Uncharacterized protein</fullName>
    </submittedName>
</protein>
<keyword evidence="2" id="KW-1185">Reference proteome</keyword>
<dbReference type="Proteomes" id="UP001151760">
    <property type="component" value="Unassembled WGS sequence"/>
</dbReference>
<sequence>MEDDTFLVDSMRRNHAGHDDAHTPQPMLLGGRRTLHFYQVYMQSIDRCMGRIDLLELSWEPPENKRLGEYFDTCIPHEVDLEGLSRMASDALGHDQAMFPLRI</sequence>
<comment type="caution">
    <text evidence="1">The sequence shown here is derived from an EMBL/GenBank/DDBJ whole genome shotgun (WGS) entry which is preliminary data.</text>
</comment>
<evidence type="ECO:0000313" key="2">
    <source>
        <dbReference type="Proteomes" id="UP001151760"/>
    </source>
</evidence>